<reference evidence="1 2" key="1">
    <citation type="submission" date="2019-04" db="EMBL/GenBank/DDBJ databases">
        <title>Streptomyces oryziradicis sp. nov., a novel actinomycete isolated from rhizosphere soil of rice (Oryza sativa L.).</title>
        <authorList>
            <person name="Li C."/>
        </authorList>
    </citation>
    <scope>NUCLEOTIDE SEQUENCE [LARGE SCALE GENOMIC DNA]</scope>
    <source>
        <strain evidence="1 2">NEAU-C40</strain>
    </source>
</reference>
<protein>
    <submittedName>
        <fullName evidence="1">Uncharacterized protein</fullName>
    </submittedName>
</protein>
<gene>
    <name evidence="1" type="ORF">FCI23_44745</name>
</gene>
<name>A0A4U0RXZ0_9ACTN</name>
<dbReference type="EMBL" id="SUMC01000098">
    <property type="protein sequence ID" value="TJZ99700.1"/>
    <property type="molecule type" value="Genomic_DNA"/>
</dbReference>
<proteinExistence type="predicted"/>
<organism evidence="1 2">
    <name type="scientific">Actinacidiphila oryziradicis</name>
    <dbReference type="NCBI Taxonomy" id="2571141"/>
    <lineage>
        <taxon>Bacteria</taxon>
        <taxon>Bacillati</taxon>
        <taxon>Actinomycetota</taxon>
        <taxon>Actinomycetes</taxon>
        <taxon>Kitasatosporales</taxon>
        <taxon>Streptomycetaceae</taxon>
        <taxon>Actinacidiphila</taxon>
    </lineage>
</organism>
<evidence type="ECO:0000313" key="1">
    <source>
        <dbReference type="EMBL" id="TJZ99700.1"/>
    </source>
</evidence>
<dbReference type="AlphaFoldDB" id="A0A4U0RXZ0"/>
<sequence length="102" mass="10781">MMRGPIVGAELFTTVMAAAAWVCQCTGQCGSAHRRTGGTCQAPDTSRARLVAAPARPLPEREAFTATADQLRAWCPACWRHTASSAAAARAQATTDTQESLF</sequence>
<dbReference type="OrthoDB" id="3854769at2"/>
<evidence type="ECO:0000313" key="2">
    <source>
        <dbReference type="Proteomes" id="UP000305778"/>
    </source>
</evidence>
<dbReference type="Proteomes" id="UP000305778">
    <property type="component" value="Unassembled WGS sequence"/>
</dbReference>
<comment type="caution">
    <text evidence="1">The sequence shown here is derived from an EMBL/GenBank/DDBJ whole genome shotgun (WGS) entry which is preliminary data.</text>
</comment>
<accession>A0A4U0RXZ0</accession>
<keyword evidence="2" id="KW-1185">Reference proteome</keyword>